<evidence type="ECO:0000313" key="6">
    <source>
        <dbReference type="EMBL" id="GFO10910.1"/>
    </source>
</evidence>
<dbReference type="InterPro" id="IPR040844">
    <property type="entry name" value="PDE4_UCR"/>
</dbReference>
<dbReference type="AlphaFoldDB" id="A0AAV4AUB9"/>
<evidence type="ECO:0000256" key="2">
    <source>
        <dbReference type="ARBA" id="ARBA00022801"/>
    </source>
</evidence>
<proteinExistence type="predicted"/>
<sequence length="110" mass="12047">MQKLNFLSPLFHKNGKKGESGKSGGRKSSTDNRKASTDKPEKGPSSYFNPSSSSSTLSSSSSKRKTFTMFTSSRHAEDLIVTPFAQILASLRSVRSNYVNLTNVPASRER</sequence>
<comment type="caution">
    <text evidence="6">The sequence shown here is derived from an EMBL/GenBank/DDBJ whole genome shotgun (WGS) entry which is preliminary data.</text>
</comment>
<name>A0AAV4AUB9_9GAST</name>
<reference evidence="6 7" key="1">
    <citation type="journal article" date="2021" name="Elife">
        <title>Chloroplast acquisition without the gene transfer in kleptoplastic sea slugs, Plakobranchus ocellatus.</title>
        <authorList>
            <person name="Maeda T."/>
            <person name="Takahashi S."/>
            <person name="Yoshida T."/>
            <person name="Shimamura S."/>
            <person name="Takaki Y."/>
            <person name="Nagai Y."/>
            <person name="Toyoda A."/>
            <person name="Suzuki Y."/>
            <person name="Arimoto A."/>
            <person name="Ishii H."/>
            <person name="Satoh N."/>
            <person name="Nishiyama T."/>
            <person name="Hasebe M."/>
            <person name="Maruyama T."/>
            <person name="Minagawa J."/>
            <person name="Obokata J."/>
            <person name="Shigenobu S."/>
        </authorList>
    </citation>
    <scope>NUCLEOTIDE SEQUENCE [LARGE SCALE GENOMIC DNA]</scope>
</reference>
<evidence type="ECO:0000259" key="5">
    <source>
        <dbReference type="Pfam" id="PF18100"/>
    </source>
</evidence>
<dbReference type="Pfam" id="PF18100">
    <property type="entry name" value="PDE4_UCR"/>
    <property type="match status" value="1"/>
</dbReference>
<evidence type="ECO:0000256" key="4">
    <source>
        <dbReference type="SAM" id="MobiDB-lite"/>
    </source>
</evidence>
<protein>
    <recommendedName>
        <fullName evidence="1">3',5'-cyclic-AMP phosphodiesterase</fullName>
        <ecNumber evidence="1">3.1.4.53</ecNumber>
    </recommendedName>
</protein>
<organism evidence="6 7">
    <name type="scientific">Plakobranchus ocellatus</name>
    <dbReference type="NCBI Taxonomy" id="259542"/>
    <lineage>
        <taxon>Eukaryota</taxon>
        <taxon>Metazoa</taxon>
        <taxon>Spiralia</taxon>
        <taxon>Lophotrochozoa</taxon>
        <taxon>Mollusca</taxon>
        <taxon>Gastropoda</taxon>
        <taxon>Heterobranchia</taxon>
        <taxon>Euthyneura</taxon>
        <taxon>Panpulmonata</taxon>
        <taxon>Sacoglossa</taxon>
        <taxon>Placobranchoidea</taxon>
        <taxon>Plakobranchidae</taxon>
        <taxon>Plakobranchus</taxon>
    </lineage>
</organism>
<evidence type="ECO:0000256" key="1">
    <source>
        <dbReference type="ARBA" id="ARBA00012276"/>
    </source>
</evidence>
<dbReference type="Proteomes" id="UP000735302">
    <property type="component" value="Unassembled WGS sequence"/>
</dbReference>
<feature type="compositionally biased region" description="Basic and acidic residues" evidence="4">
    <location>
        <begin position="28"/>
        <end position="42"/>
    </location>
</feature>
<keyword evidence="7" id="KW-1185">Reference proteome</keyword>
<dbReference type="EMBL" id="BLXT01004211">
    <property type="protein sequence ID" value="GFO10910.1"/>
    <property type="molecule type" value="Genomic_DNA"/>
</dbReference>
<evidence type="ECO:0000313" key="7">
    <source>
        <dbReference type="Proteomes" id="UP000735302"/>
    </source>
</evidence>
<dbReference type="GO" id="GO:0004115">
    <property type="term" value="F:3',5'-cyclic-AMP phosphodiesterase activity"/>
    <property type="evidence" value="ECO:0007669"/>
    <property type="project" value="UniProtKB-EC"/>
</dbReference>
<feature type="region of interest" description="Disordered" evidence="4">
    <location>
        <begin position="1"/>
        <end position="66"/>
    </location>
</feature>
<feature type="domain" description="Phosphodiesterase 4 upstream conserved regions (UCR)" evidence="5">
    <location>
        <begin position="81"/>
        <end position="107"/>
    </location>
</feature>
<keyword evidence="3" id="KW-0114">cAMP</keyword>
<evidence type="ECO:0000256" key="3">
    <source>
        <dbReference type="ARBA" id="ARBA00023149"/>
    </source>
</evidence>
<accession>A0AAV4AUB9</accession>
<dbReference type="EC" id="3.1.4.53" evidence="1"/>
<gene>
    <name evidence="6" type="ORF">PoB_003741500</name>
</gene>
<feature type="compositionally biased region" description="Low complexity" evidence="4">
    <location>
        <begin position="45"/>
        <end position="66"/>
    </location>
</feature>
<keyword evidence="2" id="KW-0378">Hydrolase</keyword>